<dbReference type="AlphaFoldDB" id="A0A4T0FFX0"/>
<evidence type="ECO:0000256" key="1">
    <source>
        <dbReference type="SAM" id="MobiDB-lite"/>
    </source>
</evidence>
<dbReference type="Pfam" id="PF05176">
    <property type="entry name" value="ATP-synt_10"/>
    <property type="match status" value="1"/>
</dbReference>
<organism evidence="2 3">
    <name type="scientific">Wallemia hederae</name>
    <dbReference type="NCBI Taxonomy" id="1540922"/>
    <lineage>
        <taxon>Eukaryota</taxon>
        <taxon>Fungi</taxon>
        <taxon>Dikarya</taxon>
        <taxon>Basidiomycota</taxon>
        <taxon>Wallemiomycotina</taxon>
        <taxon>Wallemiomycetes</taxon>
        <taxon>Wallemiales</taxon>
        <taxon>Wallemiaceae</taxon>
        <taxon>Wallemia</taxon>
    </lineage>
</organism>
<name>A0A4T0FFX0_9BASI</name>
<dbReference type="InterPro" id="IPR007849">
    <property type="entry name" value="ATP10"/>
</dbReference>
<dbReference type="PANTHER" id="PTHR28106:SF1">
    <property type="entry name" value="MITOCHONDRIAL ATPASE COMPLEX SUBUNIT ATP10"/>
    <property type="match status" value="1"/>
</dbReference>
<dbReference type="Proteomes" id="UP000310189">
    <property type="component" value="Unassembled WGS sequence"/>
</dbReference>
<dbReference type="OrthoDB" id="17089at2759"/>
<comment type="caution">
    <text evidence="2">The sequence shown here is derived from an EMBL/GenBank/DDBJ whole genome shotgun (WGS) entry which is preliminary data.</text>
</comment>
<feature type="region of interest" description="Disordered" evidence="1">
    <location>
        <begin position="1"/>
        <end position="66"/>
    </location>
</feature>
<evidence type="ECO:0008006" key="4">
    <source>
        <dbReference type="Google" id="ProtNLM"/>
    </source>
</evidence>
<protein>
    <recommendedName>
        <fullName evidence="4">ATP10 protein</fullName>
    </recommendedName>
</protein>
<sequence length="297" mass="33939">MIRRAVAGGSRSFATTSTLLEKRLPSPNAEKEAEREAYRRELDQQVNRQEEAAKSAKDSHPTLPYLPRALGVVDRPSSSEESWTERSKSYFTETKLEERRRSLLKESRNAYYADLKLIQEHGGKTWIAPPSLIQHQRALYFPDIKGTVLKDGRTKQHTSDLLPGKISLVSIMSTRIGQEHAKSWSDPILDAYAENPDFQYIQINSQSNPLKNWLVSLTLNNLRRQVPSKQQDKYLLSSQSLENEREHLAFDNQYAAYVYLVDQDVKIRWAGAAFAQQREIDAGVKCVGELLNRLHGK</sequence>
<keyword evidence="3" id="KW-1185">Reference proteome</keyword>
<dbReference type="GO" id="GO:0005743">
    <property type="term" value="C:mitochondrial inner membrane"/>
    <property type="evidence" value="ECO:0007669"/>
    <property type="project" value="TreeGrafter"/>
</dbReference>
<dbReference type="GO" id="GO:0033615">
    <property type="term" value="P:mitochondrial proton-transporting ATP synthase complex assembly"/>
    <property type="evidence" value="ECO:0007669"/>
    <property type="project" value="TreeGrafter"/>
</dbReference>
<dbReference type="PANTHER" id="PTHR28106">
    <property type="entry name" value="MITOCHONDRIAL ATPASE COMPLEX SUBUNIT ATP10"/>
    <property type="match status" value="1"/>
</dbReference>
<reference evidence="2 3" key="1">
    <citation type="submission" date="2019-03" db="EMBL/GenBank/DDBJ databases">
        <title>Sequencing 23 genomes of Wallemia ichthyophaga.</title>
        <authorList>
            <person name="Gostincar C."/>
        </authorList>
    </citation>
    <scope>NUCLEOTIDE SEQUENCE [LARGE SCALE GENOMIC DNA]</scope>
    <source>
        <strain evidence="2 3">EXF-5753</strain>
    </source>
</reference>
<proteinExistence type="predicted"/>
<evidence type="ECO:0000313" key="3">
    <source>
        <dbReference type="Proteomes" id="UP000310189"/>
    </source>
</evidence>
<evidence type="ECO:0000313" key="2">
    <source>
        <dbReference type="EMBL" id="TIA86104.1"/>
    </source>
</evidence>
<gene>
    <name evidence="2" type="ORF">E3P99_03791</name>
</gene>
<feature type="compositionally biased region" description="Basic and acidic residues" evidence="1">
    <location>
        <begin position="20"/>
        <end position="60"/>
    </location>
</feature>
<dbReference type="EMBL" id="SPNW01000089">
    <property type="protein sequence ID" value="TIA86104.1"/>
    <property type="molecule type" value="Genomic_DNA"/>
</dbReference>
<accession>A0A4T0FFX0</accession>